<dbReference type="AlphaFoldDB" id="A0A0B5HCX8"/>
<accession>A0A0B5HCX8</accession>
<evidence type="ECO:0000313" key="2">
    <source>
        <dbReference type="EMBL" id="AJF39934.1"/>
    </source>
</evidence>
<evidence type="ECO:0000256" key="1">
    <source>
        <dbReference type="SAM" id="MobiDB-lite"/>
    </source>
</evidence>
<name>A0A0B5HCX8_SHEEP</name>
<feature type="region of interest" description="Disordered" evidence="1">
    <location>
        <begin position="1"/>
        <end position="48"/>
    </location>
</feature>
<sequence>MTDLFPPPRAAVHFSPHNEGPVYAPRPRRSAGRAGRAGSGGPQPDLGLEIGACIASARSSRGQLTFSTHEVVKRLRPGLLSEDFLALVHTPS</sequence>
<protein>
    <submittedName>
        <fullName evidence="2">CD109</fullName>
    </submittedName>
</protein>
<proteinExistence type="predicted"/>
<feature type="non-terminal residue" evidence="2">
    <location>
        <position position="92"/>
    </location>
</feature>
<dbReference type="EMBL" id="KP242288">
    <property type="protein sequence ID" value="AJF39934.1"/>
    <property type="molecule type" value="Genomic_DNA"/>
</dbReference>
<reference evidence="2" key="1">
    <citation type="submission" date="2014-12" db="EMBL/GenBank/DDBJ databases">
        <authorList>
            <person name="Moioli B."/>
        </authorList>
    </citation>
    <scope>NUCLEOTIDE SEQUENCE</scope>
</reference>
<organism evidence="2">
    <name type="scientific">Ovis aries</name>
    <name type="common">Sheep</name>
    <dbReference type="NCBI Taxonomy" id="9940"/>
    <lineage>
        <taxon>Eukaryota</taxon>
        <taxon>Metazoa</taxon>
        <taxon>Chordata</taxon>
        <taxon>Craniata</taxon>
        <taxon>Vertebrata</taxon>
        <taxon>Euteleostomi</taxon>
        <taxon>Mammalia</taxon>
        <taxon>Eutheria</taxon>
        <taxon>Laurasiatheria</taxon>
        <taxon>Artiodactyla</taxon>
        <taxon>Ruminantia</taxon>
        <taxon>Pecora</taxon>
        <taxon>Bovidae</taxon>
        <taxon>Caprinae</taxon>
        <taxon>Ovis</taxon>
    </lineage>
</organism>